<evidence type="ECO:0000313" key="2">
    <source>
        <dbReference type="EMBL" id="QHU33630.1"/>
    </source>
</evidence>
<feature type="transmembrane region" description="Helical" evidence="1">
    <location>
        <begin position="6"/>
        <end position="27"/>
    </location>
</feature>
<reference evidence="2" key="1">
    <citation type="journal article" date="2020" name="Nature">
        <title>Giant virus diversity and host interactions through global metagenomics.</title>
        <authorList>
            <person name="Schulz F."/>
            <person name="Roux S."/>
            <person name="Paez-Espino D."/>
            <person name="Jungbluth S."/>
            <person name="Walsh D.A."/>
            <person name="Denef V.J."/>
            <person name="McMahon K.D."/>
            <person name="Konstantinidis K.T."/>
            <person name="Eloe-Fadrosh E.A."/>
            <person name="Kyrpides N.C."/>
            <person name="Woyke T."/>
        </authorList>
    </citation>
    <scope>NUCLEOTIDE SEQUENCE</scope>
    <source>
        <strain evidence="2">GVMAG-S-1016704-121</strain>
    </source>
</reference>
<accession>A0A6C0LTC2</accession>
<keyword evidence="1" id="KW-1133">Transmembrane helix</keyword>
<keyword evidence="1" id="KW-0812">Transmembrane</keyword>
<protein>
    <submittedName>
        <fullName evidence="2">Uncharacterized protein</fullName>
    </submittedName>
</protein>
<keyword evidence="1" id="KW-0472">Membrane</keyword>
<evidence type="ECO:0000256" key="1">
    <source>
        <dbReference type="SAM" id="Phobius"/>
    </source>
</evidence>
<sequence length="124" mass="14312">MDNKDIAITVLAILNVVTIAVLIYLMATRNRNTAGGQFGPFGPGYLPDILRRNNAAYYNDAMHQLTMRHEREKDDITARYRRRVDPNEQPTWWDIMVGPFAEGIDEAAGRQFREVNELNQKFNK</sequence>
<organism evidence="2">
    <name type="scientific">viral metagenome</name>
    <dbReference type="NCBI Taxonomy" id="1070528"/>
    <lineage>
        <taxon>unclassified sequences</taxon>
        <taxon>metagenomes</taxon>
        <taxon>organismal metagenomes</taxon>
    </lineage>
</organism>
<dbReference type="EMBL" id="MN740559">
    <property type="protein sequence ID" value="QHU33630.1"/>
    <property type="molecule type" value="Genomic_DNA"/>
</dbReference>
<proteinExistence type="predicted"/>
<name>A0A6C0LTC2_9ZZZZ</name>
<dbReference type="AlphaFoldDB" id="A0A6C0LTC2"/>